<keyword evidence="2 4" id="KW-0328">Glycosyltransferase</keyword>
<organism evidence="7 8">
    <name type="scientific">Papaver nudicaule</name>
    <name type="common">Iceland poppy</name>
    <dbReference type="NCBI Taxonomy" id="74823"/>
    <lineage>
        <taxon>Eukaryota</taxon>
        <taxon>Viridiplantae</taxon>
        <taxon>Streptophyta</taxon>
        <taxon>Embryophyta</taxon>
        <taxon>Tracheophyta</taxon>
        <taxon>Spermatophyta</taxon>
        <taxon>Magnoliopsida</taxon>
        <taxon>Ranunculales</taxon>
        <taxon>Papaveraceae</taxon>
        <taxon>Papaveroideae</taxon>
        <taxon>Papaver</taxon>
    </lineage>
</organism>
<dbReference type="PANTHER" id="PTHR48047:SF107">
    <property type="entry name" value="UDP-GLYCOSYLTRANSFERASE 92A1-LIKE"/>
    <property type="match status" value="1"/>
</dbReference>
<dbReference type="PANTHER" id="PTHR48047">
    <property type="entry name" value="GLYCOSYLTRANSFERASE"/>
    <property type="match status" value="1"/>
</dbReference>
<proteinExistence type="inferred from homology"/>
<dbReference type="GO" id="GO:0035251">
    <property type="term" value="F:UDP-glucosyltransferase activity"/>
    <property type="evidence" value="ECO:0007669"/>
    <property type="project" value="TreeGrafter"/>
</dbReference>
<keyword evidence="3 4" id="KW-0808">Transferase</keyword>
<dbReference type="FunFam" id="3.40.50.2000:FF:000064">
    <property type="entry name" value="Glycosyltransferase"/>
    <property type="match status" value="1"/>
</dbReference>
<protein>
    <recommendedName>
        <fullName evidence="5">Glycosyltransferase</fullName>
        <ecNumber evidence="5">2.4.1.-</ecNumber>
    </recommendedName>
</protein>
<keyword evidence="8" id="KW-1185">Reference proteome</keyword>
<evidence type="ECO:0000313" key="8">
    <source>
        <dbReference type="Proteomes" id="UP001177140"/>
    </source>
</evidence>
<comment type="similarity">
    <text evidence="1 4">Belongs to the UDP-glycosyltransferase family.</text>
</comment>
<reference evidence="7" key="1">
    <citation type="submission" date="2022-03" db="EMBL/GenBank/DDBJ databases">
        <title>A functionally conserved STORR gene fusion in Papaver species that diverged 16.8 million years ago.</title>
        <authorList>
            <person name="Catania T."/>
        </authorList>
    </citation>
    <scope>NUCLEOTIDE SEQUENCE</scope>
    <source>
        <strain evidence="7">S-191538</strain>
    </source>
</reference>
<evidence type="ECO:0000256" key="3">
    <source>
        <dbReference type="ARBA" id="ARBA00022679"/>
    </source>
</evidence>
<dbReference type="PROSITE" id="PS00375">
    <property type="entry name" value="UDPGT"/>
    <property type="match status" value="1"/>
</dbReference>
<dbReference type="Proteomes" id="UP001177140">
    <property type="component" value="Unassembled WGS sequence"/>
</dbReference>
<dbReference type="CDD" id="cd03784">
    <property type="entry name" value="GT1_Gtf-like"/>
    <property type="match status" value="1"/>
</dbReference>
<evidence type="ECO:0000256" key="5">
    <source>
        <dbReference type="RuleBase" id="RU362057"/>
    </source>
</evidence>
<dbReference type="Gene3D" id="3.40.50.2000">
    <property type="entry name" value="Glycogen Phosphorylase B"/>
    <property type="match status" value="2"/>
</dbReference>
<evidence type="ECO:0000259" key="6">
    <source>
        <dbReference type="Pfam" id="PF26168"/>
    </source>
</evidence>
<evidence type="ECO:0000256" key="1">
    <source>
        <dbReference type="ARBA" id="ARBA00009995"/>
    </source>
</evidence>
<evidence type="ECO:0000256" key="2">
    <source>
        <dbReference type="ARBA" id="ARBA00022676"/>
    </source>
</evidence>
<evidence type="ECO:0000313" key="7">
    <source>
        <dbReference type="EMBL" id="MCL7036052.1"/>
    </source>
</evidence>
<name>A0AA41SAR4_PAPNU</name>
<dbReference type="FunFam" id="3.40.50.2000:FF:000103">
    <property type="entry name" value="Glycosyltransferase"/>
    <property type="match status" value="1"/>
</dbReference>
<sequence>MNTQQQDDGHIIMFPYLAQGHITRFLALAKFISQRKPKIKITFVSTPLNVRRLQSALTSGTTIHKNICLAELPFSSADHGLPPNSENTDSLPPQCILKLLYASETLKPSFDNLITEIITNEKLVPNGIIADGIFGWVHDTAKRVGTLHFAFIPGAFGTAMIYSISLYLPHRKNDDSDDLIEEFHVPNFPDTYRLRISQLPVCMRASHKESPPVKFFQKQISLTLRSDGMLCDSVEEIEVLGLETLRKLMESKQVWTIGPLLPSFLLQGNNQKKKNVSVVSHSRTGKEFGISPESCIEWLNHQKPSSVLYISFGSESSISAPNMMQLALGLEKSGKSFIWVLRPPNEFDSKSEFKSEWLPEGFVERMTESKKGLLVKKWAPQLEILSHQSTGAFLSHCGWNSTLESLSQGVPIIGWPLGSEQAFNSLMMEEEMGVCVGLANVNEGKVLSEDVQKVIEQVMDSSKGEEMRKKATGIAEKISAAMREDESGHQKGSSVRSVDDFLASVTSKEVVM</sequence>
<dbReference type="EMBL" id="JAJJMA010163793">
    <property type="protein sequence ID" value="MCL7036052.1"/>
    <property type="molecule type" value="Genomic_DNA"/>
</dbReference>
<dbReference type="EC" id="2.4.1.-" evidence="5"/>
<evidence type="ECO:0000256" key="4">
    <source>
        <dbReference type="RuleBase" id="RU003718"/>
    </source>
</evidence>
<dbReference type="Pfam" id="PF26168">
    <property type="entry name" value="Glyco_transf_N"/>
    <property type="match status" value="1"/>
</dbReference>
<dbReference type="InterPro" id="IPR058980">
    <property type="entry name" value="Glyco_transf_N"/>
</dbReference>
<gene>
    <name evidence="7" type="ORF">MKW94_004148</name>
</gene>
<dbReference type="InterPro" id="IPR002213">
    <property type="entry name" value="UDP_glucos_trans"/>
</dbReference>
<dbReference type="AlphaFoldDB" id="A0AA41SAR4"/>
<accession>A0AA41SAR4</accession>
<feature type="domain" description="Glycosyltransferase N-terminal" evidence="6">
    <location>
        <begin position="11"/>
        <end position="262"/>
    </location>
</feature>
<dbReference type="SUPFAM" id="SSF53756">
    <property type="entry name" value="UDP-Glycosyltransferase/glycogen phosphorylase"/>
    <property type="match status" value="1"/>
</dbReference>
<dbReference type="Pfam" id="PF00201">
    <property type="entry name" value="UDPGT"/>
    <property type="match status" value="1"/>
</dbReference>
<dbReference type="InterPro" id="IPR035595">
    <property type="entry name" value="UDP_glycos_trans_CS"/>
</dbReference>
<comment type="caution">
    <text evidence="7">The sequence shown here is derived from an EMBL/GenBank/DDBJ whole genome shotgun (WGS) entry which is preliminary data.</text>
</comment>